<sequence>MFNSLVHQLARPSCKLCSCLRSAPSLNINQIRTTYILKRRHEPPLAKKGSVPSLKTKHFVYDLVENTDLKKKKSIKCILLKKVPAGEAVYCNDDHIMEFKHLLRSPELTANSPPTTTRFVQKMLKELSGFHPRICMNGDIPWTLDKSHVRIACRFWGVTVNEDSITLPEEPISKPQTFTFKVTVRNDRCVDINATVYEVFSNKQLNHPTEFPSIWGNEDIEQEKNVTLTDSENVALNESENVTSTESEIITSSESEDDSSSDSDTDKN</sequence>
<organism evidence="2 3">
    <name type="scientific">Tegillarca granosa</name>
    <name type="common">Malaysian cockle</name>
    <name type="synonym">Anadara granosa</name>
    <dbReference type="NCBI Taxonomy" id="220873"/>
    <lineage>
        <taxon>Eukaryota</taxon>
        <taxon>Metazoa</taxon>
        <taxon>Spiralia</taxon>
        <taxon>Lophotrochozoa</taxon>
        <taxon>Mollusca</taxon>
        <taxon>Bivalvia</taxon>
        <taxon>Autobranchia</taxon>
        <taxon>Pteriomorphia</taxon>
        <taxon>Arcoida</taxon>
        <taxon>Arcoidea</taxon>
        <taxon>Arcidae</taxon>
        <taxon>Tegillarca</taxon>
    </lineage>
</organism>
<evidence type="ECO:0000313" key="2">
    <source>
        <dbReference type="EMBL" id="KAJ8311584.1"/>
    </source>
</evidence>
<name>A0ABQ9F2E8_TEGGR</name>
<feature type="compositionally biased region" description="Polar residues" evidence="1">
    <location>
        <begin position="231"/>
        <end position="242"/>
    </location>
</feature>
<evidence type="ECO:0000256" key="1">
    <source>
        <dbReference type="SAM" id="MobiDB-lite"/>
    </source>
</evidence>
<gene>
    <name evidence="2" type="ORF">KUTeg_010939</name>
</gene>
<evidence type="ECO:0000313" key="3">
    <source>
        <dbReference type="Proteomes" id="UP001217089"/>
    </source>
</evidence>
<reference evidence="2 3" key="1">
    <citation type="submission" date="2022-12" db="EMBL/GenBank/DDBJ databases">
        <title>Chromosome-level genome of Tegillarca granosa.</title>
        <authorList>
            <person name="Kim J."/>
        </authorList>
    </citation>
    <scope>NUCLEOTIDE SEQUENCE [LARGE SCALE GENOMIC DNA]</scope>
    <source>
        <strain evidence="2">Teg-2019</strain>
        <tissue evidence="2">Adductor muscle</tissue>
    </source>
</reference>
<feature type="region of interest" description="Disordered" evidence="1">
    <location>
        <begin position="231"/>
        <end position="268"/>
    </location>
</feature>
<feature type="compositionally biased region" description="Acidic residues" evidence="1">
    <location>
        <begin position="254"/>
        <end position="268"/>
    </location>
</feature>
<evidence type="ECO:0008006" key="4">
    <source>
        <dbReference type="Google" id="ProtNLM"/>
    </source>
</evidence>
<proteinExistence type="predicted"/>
<accession>A0ABQ9F2E8</accession>
<dbReference type="EMBL" id="JARBDR010000496">
    <property type="protein sequence ID" value="KAJ8311584.1"/>
    <property type="molecule type" value="Genomic_DNA"/>
</dbReference>
<comment type="caution">
    <text evidence="2">The sequence shown here is derived from an EMBL/GenBank/DDBJ whole genome shotgun (WGS) entry which is preliminary data.</text>
</comment>
<protein>
    <recommendedName>
        <fullName evidence="4">39S ribosomal protein L9, mitochondrial</fullName>
    </recommendedName>
</protein>
<dbReference type="Proteomes" id="UP001217089">
    <property type="component" value="Unassembled WGS sequence"/>
</dbReference>
<feature type="compositionally biased region" description="Low complexity" evidence="1">
    <location>
        <begin position="243"/>
        <end position="253"/>
    </location>
</feature>
<keyword evidence="3" id="KW-1185">Reference proteome</keyword>